<accession>A0ABR2DYR0</accession>
<evidence type="ECO:0000256" key="2">
    <source>
        <dbReference type="SAM" id="MobiDB-lite"/>
    </source>
</evidence>
<dbReference type="Proteomes" id="UP001472677">
    <property type="component" value="Unassembled WGS sequence"/>
</dbReference>
<reference evidence="4 5" key="1">
    <citation type="journal article" date="2024" name="G3 (Bethesda)">
        <title>Genome assembly of Hibiscus sabdariffa L. provides insights into metabolisms of medicinal natural products.</title>
        <authorList>
            <person name="Kim T."/>
        </authorList>
    </citation>
    <scope>NUCLEOTIDE SEQUENCE [LARGE SCALE GENOMIC DNA]</scope>
    <source>
        <strain evidence="4">TK-2024</strain>
        <tissue evidence="4">Old leaves</tissue>
    </source>
</reference>
<feature type="domain" description="DC1" evidence="3">
    <location>
        <begin position="351"/>
        <end position="406"/>
    </location>
</feature>
<evidence type="ECO:0000259" key="3">
    <source>
        <dbReference type="Pfam" id="PF03107"/>
    </source>
</evidence>
<name>A0ABR2DYR0_9ROSI</name>
<evidence type="ECO:0000313" key="5">
    <source>
        <dbReference type="Proteomes" id="UP001472677"/>
    </source>
</evidence>
<sequence>MVHLLGKQNIQHIVNMFIAIHKQRSKSHLRAATGRSAHGSQARSNWAATRAKALDPSRRDSNQQSTVRRRPVRRIVLATTTLATSSFFSLATTAPEVAKMPPNEALTAHSLKLFPWYKELGGSFFACKGCRGINGGFTYVCYECDFALDVKCATSWVPKTETQRLKDTERESKLCLFNQHHKLDYANYAVNLPFFSSCGFCGLDLLGPAYRCSECGYSLHESCVGFPREMQNQFHPLHLLRPLLYSKQLCSVCNYPFNEAGNSISYSCVQCDVHLHVRCAKSLKHVLKSKSHSHDLYYYFGSNAWTYYYQMKKECSECERGIYGIHFYFCMECDVKLHIEHVLPPSLKSKYHIHPLALEIGFKEDDSGEYYCNICEEERDPMTLTDAHVYNCIECGVAFVAHLHCALNSVEETAAFSNLALELCPSAS</sequence>
<dbReference type="PANTHER" id="PTHR46288:SF27">
    <property type="entry name" value="CYSTEINE_HISTIDINE-RICH C1 DOMAIN FAMILY PROTEIN"/>
    <property type="match status" value="1"/>
</dbReference>
<dbReference type="Pfam" id="PF03107">
    <property type="entry name" value="C1_2"/>
    <property type="match status" value="3"/>
</dbReference>
<protein>
    <recommendedName>
        <fullName evidence="3">DC1 domain-containing protein</fullName>
    </recommendedName>
</protein>
<dbReference type="SUPFAM" id="SSF57889">
    <property type="entry name" value="Cysteine-rich domain"/>
    <property type="match status" value="4"/>
</dbReference>
<proteinExistence type="predicted"/>
<keyword evidence="5" id="KW-1185">Reference proteome</keyword>
<dbReference type="InterPro" id="IPR004146">
    <property type="entry name" value="DC1"/>
</dbReference>
<keyword evidence="1" id="KW-0677">Repeat</keyword>
<evidence type="ECO:0000256" key="1">
    <source>
        <dbReference type="ARBA" id="ARBA00022737"/>
    </source>
</evidence>
<dbReference type="InterPro" id="IPR046349">
    <property type="entry name" value="C1-like_sf"/>
</dbReference>
<dbReference type="Gene3D" id="3.30.60.20">
    <property type="match status" value="1"/>
</dbReference>
<gene>
    <name evidence="4" type="ORF">V6N12_061599</name>
</gene>
<feature type="region of interest" description="Disordered" evidence="2">
    <location>
        <begin position="28"/>
        <end position="69"/>
    </location>
</feature>
<feature type="compositionally biased region" description="Basic and acidic residues" evidence="2">
    <location>
        <begin position="52"/>
        <end position="61"/>
    </location>
</feature>
<feature type="domain" description="DC1" evidence="3">
    <location>
        <begin position="235"/>
        <end position="280"/>
    </location>
</feature>
<feature type="compositionally biased region" description="Polar residues" evidence="2">
    <location>
        <begin position="38"/>
        <end position="47"/>
    </location>
</feature>
<dbReference type="PANTHER" id="PTHR46288">
    <property type="entry name" value="PHORBOL-ESTER/DAG-TYPE DOMAIN-CONTAINING PROTEIN"/>
    <property type="match status" value="1"/>
</dbReference>
<dbReference type="EMBL" id="JBBPBM010000021">
    <property type="protein sequence ID" value="KAK8548691.1"/>
    <property type="molecule type" value="Genomic_DNA"/>
</dbReference>
<comment type="caution">
    <text evidence="4">The sequence shown here is derived from an EMBL/GenBank/DDBJ whole genome shotgun (WGS) entry which is preliminary data.</text>
</comment>
<organism evidence="4 5">
    <name type="scientific">Hibiscus sabdariffa</name>
    <name type="common">roselle</name>
    <dbReference type="NCBI Taxonomy" id="183260"/>
    <lineage>
        <taxon>Eukaryota</taxon>
        <taxon>Viridiplantae</taxon>
        <taxon>Streptophyta</taxon>
        <taxon>Embryophyta</taxon>
        <taxon>Tracheophyta</taxon>
        <taxon>Spermatophyta</taxon>
        <taxon>Magnoliopsida</taxon>
        <taxon>eudicotyledons</taxon>
        <taxon>Gunneridae</taxon>
        <taxon>Pentapetalae</taxon>
        <taxon>rosids</taxon>
        <taxon>malvids</taxon>
        <taxon>Malvales</taxon>
        <taxon>Malvaceae</taxon>
        <taxon>Malvoideae</taxon>
        <taxon>Hibiscus</taxon>
    </lineage>
</organism>
<evidence type="ECO:0000313" key="4">
    <source>
        <dbReference type="EMBL" id="KAK8548691.1"/>
    </source>
</evidence>
<feature type="domain" description="DC1" evidence="3">
    <location>
        <begin position="109"/>
        <end position="153"/>
    </location>
</feature>